<dbReference type="PANTHER" id="PTHR33376">
    <property type="match status" value="1"/>
</dbReference>
<dbReference type="InterPro" id="IPR038404">
    <property type="entry name" value="TRAP_DctP_sf"/>
</dbReference>
<dbReference type="OrthoDB" id="9783941at2"/>
<organism evidence="3 4">
    <name type="scientific">Hydrogenophaga taeniospiralis CCUG 15921</name>
    <dbReference type="NCBI Taxonomy" id="1281780"/>
    <lineage>
        <taxon>Bacteria</taxon>
        <taxon>Pseudomonadati</taxon>
        <taxon>Pseudomonadota</taxon>
        <taxon>Betaproteobacteria</taxon>
        <taxon>Burkholderiales</taxon>
        <taxon>Comamonadaceae</taxon>
        <taxon>Hydrogenophaga</taxon>
    </lineage>
</organism>
<feature type="signal peptide" evidence="2">
    <location>
        <begin position="1"/>
        <end position="17"/>
    </location>
</feature>
<dbReference type="InterPro" id="IPR018389">
    <property type="entry name" value="DctP_fam"/>
</dbReference>
<name>A0A9X4NPB2_9BURK</name>
<dbReference type="GO" id="GO:0055085">
    <property type="term" value="P:transmembrane transport"/>
    <property type="evidence" value="ECO:0007669"/>
    <property type="project" value="InterPro"/>
</dbReference>
<sequence length="320" mass="35358">MKLLWIAAWLAASAVHAQTRWTLATGYGENSFHTTNIVRFASDVERLTGGALKVAVHPNNALVKLADIPQAVQDGRIQAGESIMTGMAKAFPIAGADAIPFVVGSYADAKRLWVLQRPLIERHFAQRGLKALYAVPWPPQGLYTRKPVASASDFKGTRMRTYNATTVRIAGLLGAIPVDVPMVEVNQALGSGRIDNMITSAVTGVENEAWRHIGYFHEINAWFPKNIVFVNRRAFDALSPLQQQSVLQASADAEARGWAASEAASKSSLRELQARGMKVERAPPEFEAALKRMGEKFSREWIRDVGHEANQLFVPYYFQR</sequence>
<evidence type="ECO:0000313" key="4">
    <source>
        <dbReference type="Proteomes" id="UP001152876"/>
    </source>
</evidence>
<reference evidence="3" key="1">
    <citation type="submission" date="2013-01" db="EMBL/GenBank/DDBJ databases">
        <title>Genome draft of Hydrogenophaga taeniospiralis 2K1.</title>
        <authorList>
            <person name="Gomila M."/>
            <person name="Lalucat J."/>
        </authorList>
    </citation>
    <scope>NUCLEOTIDE SEQUENCE</scope>
    <source>
        <strain evidence="3">CCUG 15921</strain>
    </source>
</reference>
<dbReference type="AlphaFoldDB" id="A0A9X4NPB2"/>
<dbReference type="NCBIfam" id="NF037995">
    <property type="entry name" value="TRAP_S1"/>
    <property type="match status" value="1"/>
</dbReference>
<evidence type="ECO:0000256" key="2">
    <source>
        <dbReference type="SAM" id="SignalP"/>
    </source>
</evidence>
<comment type="caution">
    <text evidence="3">The sequence shown here is derived from an EMBL/GenBank/DDBJ whole genome shotgun (WGS) entry which is preliminary data.</text>
</comment>
<dbReference type="CDD" id="cd13602">
    <property type="entry name" value="PBP2_TRAP_BpDctp6_7"/>
    <property type="match status" value="1"/>
</dbReference>
<evidence type="ECO:0000313" key="3">
    <source>
        <dbReference type="EMBL" id="MDG5975128.1"/>
    </source>
</evidence>
<accession>A0A9X4NPB2</accession>
<proteinExistence type="predicted"/>
<feature type="chain" id="PRO_5040788035" evidence="2">
    <location>
        <begin position="18"/>
        <end position="320"/>
    </location>
</feature>
<protein>
    <submittedName>
        <fullName evidence="3">TRAP dicarboxylate transporter subunit DctP</fullName>
    </submittedName>
</protein>
<keyword evidence="1 2" id="KW-0732">Signal</keyword>
<dbReference type="Proteomes" id="UP001152876">
    <property type="component" value="Unassembled WGS sequence"/>
</dbReference>
<dbReference type="RefSeq" id="WP_068167054.1">
    <property type="nucleotide sequence ID" value="NZ_AOGK01000005.1"/>
</dbReference>
<dbReference type="Gene3D" id="3.40.190.170">
    <property type="entry name" value="Bacterial extracellular solute-binding protein, family 7"/>
    <property type="match status" value="1"/>
</dbReference>
<dbReference type="EMBL" id="AOGK01000005">
    <property type="protein sequence ID" value="MDG5975128.1"/>
    <property type="molecule type" value="Genomic_DNA"/>
</dbReference>
<gene>
    <name evidence="3" type="ORF">H010_07711</name>
</gene>
<evidence type="ECO:0000256" key="1">
    <source>
        <dbReference type="ARBA" id="ARBA00022729"/>
    </source>
</evidence>
<dbReference type="Pfam" id="PF03480">
    <property type="entry name" value="DctP"/>
    <property type="match status" value="1"/>
</dbReference>
<keyword evidence="4" id="KW-1185">Reference proteome</keyword>
<dbReference type="PANTHER" id="PTHR33376:SF4">
    <property type="entry name" value="SIALIC ACID-BINDING PERIPLASMIC PROTEIN SIAP"/>
    <property type="match status" value="1"/>
</dbReference>